<gene>
    <name evidence="2" type="ORF">C1SCF055_LOCUS29629</name>
</gene>
<dbReference type="OrthoDB" id="438709at2759"/>
<dbReference type="EMBL" id="CAMXCT020003334">
    <property type="protein sequence ID" value="CAL1157168.1"/>
    <property type="molecule type" value="Genomic_DNA"/>
</dbReference>
<dbReference type="EMBL" id="CAMXCT030003334">
    <property type="protein sequence ID" value="CAL4791105.1"/>
    <property type="molecule type" value="Genomic_DNA"/>
</dbReference>
<sequence>MFEIGVRVVIHGMDGKEGAEAVSWLSINFAPLWASAHSKEISAIDSDSATYECKLLADDFGGEKVYCKAANLKLASDAAAEDPDKRLADLVKDKGGDRSSSEKSKGKSKKKSKKKKKRKSSSSSSPSSSSRSSSTNAPNRKKRGTMFNRSTLEVAEKAAKRHKKDREGGAAAAAALLGLR</sequence>
<evidence type="ECO:0000313" key="2">
    <source>
        <dbReference type="EMBL" id="CAI4003793.1"/>
    </source>
</evidence>
<feature type="region of interest" description="Disordered" evidence="1">
    <location>
        <begin position="77"/>
        <end position="169"/>
    </location>
</feature>
<dbReference type="AlphaFoldDB" id="A0A9P1D771"/>
<evidence type="ECO:0000313" key="3">
    <source>
        <dbReference type="EMBL" id="CAL4791105.1"/>
    </source>
</evidence>
<accession>A0A9P1D771</accession>
<reference evidence="3 4" key="2">
    <citation type="submission" date="2024-05" db="EMBL/GenBank/DDBJ databases">
        <authorList>
            <person name="Chen Y."/>
            <person name="Shah S."/>
            <person name="Dougan E. K."/>
            <person name="Thang M."/>
            <person name="Chan C."/>
        </authorList>
    </citation>
    <scope>NUCLEOTIDE SEQUENCE [LARGE SCALE GENOMIC DNA]</scope>
</reference>
<protein>
    <submittedName>
        <fullName evidence="2">Uncharacterized protein</fullName>
    </submittedName>
</protein>
<proteinExistence type="predicted"/>
<reference evidence="2" key="1">
    <citation type="submission" date="2022-10" db="EMBL/GenBank/DDBJ databases">
        <authorList>
            <person name="Chen Y."/>
            <person name="Dougan E. K."/>
            <person name="Chan C."/>
            <person name="Rhodes N."/>
            <person name="Thang M."/>
        </authorList>
    </citation>
    <scope>NUCLEOTIDE SEQUENCE</scope>
</reference>
<feature type="compositionally biased region" description="Basic residues" evidence="1">
    <location>
        <begin position="106"/>
        <end position="120"/>
    </location>
</feature>
<evidence type="ECO:0000313" key="4">
    <source>
        <dbReference type="Proteomes" id="UP001152797"/>
    </source>
</evidence>
<name>A0A9P1D771_9DINO</name>
<organism evidence="2">
    <name type="scientific">Cladocopium goreaui</name>
    <dbReference type="NCBI Taxonomy" id="2562237"/>
    <lineage>
        <taxon>Eukaryota</taxon>
        <taxon>Sar</taxon>
        <taxon>Alveolata</taxon>
        <taxon>Dinophyceae</taxon>
        <taxon>Suessiales</taxon>
        <taxon>Symbiodiniaceae</taxon>
        <taxon>Cladocopium</taxon>
    </lineage>
</organism>
<comment type="caution">
    <text evidence="2">The sequence shown here is derived from an EMBL/GenBank/DDBJ whole genome shotgun (WGS) entry which is preliminary data.</text>
</comment>
<feature type="compositionally biased region" description="Basic and acidic residues" evidence="1">
    <location>
        <begin position="82"/>
        <end position="105"/>
    </location>
</feature>
<keyword evidence="4" id="KW-1185">Reference proteome</keyword>
<dbReference type="Proteomes" id="UP001152797">
    <property type="component" value="Unassembled WGS sequence"/>
</dbReference>
<dbReference type="EMBL" id="CAMXCT010003334">
    <property type="protein sequence ID" value="CAI4003793.1"/>
    <property type="molecule type" value="Genomic_DNA"/>
</dbReference>
<evidence type="ECO:0000256" key="1">
    <source>
        <dbReference type="SAM" id="MobiDB-lite"/>
    </source>
</evidence>
<feature type="compositionally biased region" description="Low complexity" evidence="1">
    <location>
        <begin position="121"/>
        <end position="134"/>
    </location>
</feature>